<dbReference type="EMBL" id="BKCJ010556528">
    <property type="protein sequence ID" value="GFB12083.1"/>
    <property type="molecule type" value="Genomic_DNA"/>
</dbReference>
<evidence type="ECO:0000313" key="2">
    <source>
        <dbReference type="EMBL" id="GFB12083.1"/>
    </source>
</evidence>
<proteinExistence type="predicted"/>
<dbReference type="GO" id="GO:0015074">
    <property type="term" value="P:DNA integration"/>
    <property type="evidence" value="ECO:0007669"/>
    <property type="project" value="InterPro"/>
</dbReference>
<dbReference type="InterPro" id="IPR001584">
    <property type="entry name" value="Integrase_cat-core"/>
</dbReference>
<dbReference type="AlphaFoldDB" id="A0A699KUW2"/>
<dbReference type="InterPro" id="IPR036397">
    <property type="entry name" value="RNaseH_sf"/>
</dbReference>
<dbReference type="GO" id="GO:0003676">
    <property type="term" value="F:nucleic acid binding"/>
    <property type="evidence" value="ECO:0007669"/>
    <property type="project" value="InterPro"/>
</dbReference>
<dbReference type="PANTHER" id="PTHR42648">
    <property type="entry name" value="TRANSPOSASE, PUTATIVE-RELATED"/>
    <property type="match status" value="1"/>
</dbReference>
<reference evidence="2" key="1">
    <citation type="journal article" date="2019" name="Sci. Rep.">
        <title>Draft genome of Tanacetum cinerariifolium, the natural source of mosquito coil.</title>
        <authorList>
            <person name="Yamashiro T."/>
            <person name="Shiraishi A."/>
            <person name="Satake H."/>
            <person name="Nakayama K."/>
        </authorList>
    </citation>
    <scope>NUCLEOTIDE SEQUENCE</scope>
</reference>
<dbReference type="PANTHER" id="PTHR42648:SF18">
    <property type="entry name" value="RETROTRANSPOSON, UNCLASSIFIED-LIKE PROTEIN"/>
    <property type="match status" value="1"/>
</dbReference>
<sequence>MNVSCNPRMCDLLDDNNFFIFDDERVKISPISKMPFRKKPRDSLNVRPKSNMIKSLPRTMRKIHRKNHKSKTAFASNKALYLLHMDLCGPMHVESINGKRYKNQVSLQLQVQRVRTDNGTEFKNKTLAKFFDEVGITQQFSAARTPQQNGVVERRIRTLVEAARTMLTFANLPSFLWAEAIATACFIQNRLIIHKRFDKTPYELMNKRKLNIKFFRVFGYRCYLLNDYEDVRNLKDKRDIGVFVGYLKESIAFKIYKNKLVRYTRA</sequence>
<dbReference type="SUPFAM" id="SSF53098">
    <property type="entry name" value="Ribonuclease H-like"/>
    <property type="match status" value="1"/>
</dbReference>
<evidence type="ECO:0000259" key="1">
    <source>
        <dbReference type="PROSITE" id="PS50994"/>
    </source>
</evidence>
<protein>
    <recommendedName>
        <fullName evidence="1">Integrase catalytic domain-containing protein</fullName>
    </recommendedName>
</protein>
<dbReference type="Gene3D" id="3.30.420.10">
    <property type="entry name" value="Ribonuclease H-like superfamily/Ribonuclease H"/>
    <property type="match status" value="1"/>
</dbReference>
<comment type="caution">
    <text evidence="2">The sequence shown here is derived from an EMBL/GenBank/DDBJ whole genome shotgun (WGS) entry which is preliminary data.</text>
</comment>
<accession>A0A699KUW2</accession>
<name>A0A699KUW2_TANCI</name>
<dbReference type="InterPro" id="IPR012337">
    <property type="entry name" value="RNaseH-like_sf"/>
</dbReference>
<feature type="domain" description="Integrase catalytic" evidence="1">
    <location>
        <begin position="114"/>
        <end position="209"/>
    </location>
</feature>
<dbReference type="PROSITE" id="PS50994">
    <property type="entry name" value="INTEGRASE"/>
    <property type="match status" value="1"/>
</dbReference>
<organism evidence="2">
    <name type="scientific">Tanacetum cinerariifolium</name>
    <name type="common">Dalmatian daisy</name>
    <name type="synonym">Chrysanthemum cinerariifolium</name>
    <dbReference type="NCBI Taxonomy" id="118510"/>
    <lineage>
        <taxon>Eukaryota</taxon>
        <taxon>Viridiplantae</taxon>
        <taxon>Streptophyta</taxon>
        <taxon>Embryophyta</taxon>
        <taxon>Tracheophyta</taxon>
        <taxon>Spermatophyta</taxon>
        <taxon>Magnoliopsida</taxon>
        <taxon>eudicotyledons</taxon>
        <taxon>Gunneridae</taxon>
        <taxon>Pentapetalae</taxon>
        <taxon>asterids</taxon>
        <taxon>campanulids</taxon>
        <taxon>Asterales</taxon>
        <taxon>Asteraceae</taxon>
        <taxon>Asteroideae</taxon>
        <taxon>Anthemideae</taxon>
        <taxon>Anthemidinae</taxon>
        <taxon>Tanacetum</taxon>
    </lineage>
</organism>
<gene>
    <name evidence="2" type="ORF">Tci_684054</name>
</gene>
<dbReference type="InterPro" id="IPR039537">
    <property type="entry name" value="Retrotran_Ty1/copia-like"/>
</dbReference>